<protein>
    <recommendedName>
        <fullName evidence="7">Indoleamine 2,3-dioxygenase</fullName>
    </recommendedName>
</protein>
<accession>A0AAD7UGE4</accession>
<keyword evidence="3 4" id="KW-0408">Iron</keyword>
<dbReference type="PANTHER" id="PTHR28657">
    <property type="entry name" value="INDOLEAMINE 2,3-DIOXYGENASE"/>
    <property type="match status" value="1"/>
</dbReference>
<evidence type="ECO:0000256" key="1">
    <source>
        <dbReference type="ARBA" id="ARBA00007119"/>
    </source>
</evidence>
<dbReference type="Pfam" id="PF01231">
    <property type="entry name" value="IDO"/>
    <property type="match status" value="1"/>
</dbReference>
<feature type="binding site" description="proximal binding residue" evidence="4">
    <location>
        <position position="350"/>
    </location>
    <ligand>
        <name>heme b</name>
        <dbReference type="ChEBI" id="CHEBI:60344"/>
    </ligand>
    <ligandPart>
        <name>Fe</name>
        <dbReference type="ChEBI" id="CHEBI:18248"/>
    </ligandPart>
</feature>
<keyword evidence="6" id="KW-1185">Reference proteome</keyword>
<dbReference type="GO" id="GO:0019441">
    <property type="term" value="P:L-tryptophan catabolic process to kynurenine"/>
    <property type="evidence" value="ECO:0007669"/>
    <property type="project" value="InterPro"/>
</dbReference>
<evidence type="ECO:0000313" key="5">
    <source>
        <dbReference type="EMBL" id="KAJ8605491.1"/>
    </source>
</evidence>
<evidence type="ECO:0000313" key="6">
    <source>
        <dbReference type="Proteomes" id="UP001230188"/>
    </source>
</evidence>
<evidence type="ECO:0008006" key="7">
    <source>
        <dbReference type="Google" id="ProtNLM"/>
    </source>
</evidence>
<name>A0AAD7UGE4_9STRA</name>
<proteinExistence type="inferred from homology"/>
<reference evidence="5" key="1">
    <citation type="submission" date="2023-01" db="EMBL/GenBank/DDBJ databases">
        <title>Metagenome sequencing of chrysophaentin producing Chrysophaeum taylorii.</title>
        <authorList>
            <person name="Davison J."/>
            <person name="Bewley C."/>
        </authorList>
    </citation>
    <scope>NUCLEOTIDE SEQUENCE</scope>
    <source>
        <strain evidence="5">NIES-1699</strain>
    </source>
</reference>
<dbReference type="PANTHER" id="PTHR28657:SF5">
    <property type="entry name" value="INDOLEAMINE 2,3-DIOXYGENASE"/>
    <property type="match status" value="1"/>
</dbReference>
<dbReference type="GO" id="GO:0016702">
    <property type="term" value="F:oxidoreductase activity, acting on single donors with incorporation of molecular oxygen, incorporation of two atoms of oxygen"/>
    <property type="evidence" value="ECO:0007669"/>
    <property type="project" value="UniProtKB-ARBA"/>
</dbReference>
<dbReference type="InterPro" id="IPR000898">
    <property type="entry name" value="Indolamine_dOase"/>
</dbReference>
<dbReference type="Proteomes" id="UP001230188">
    <property type="component" value="Unassembled WGS sequence"/>
</dbReference>
<organism evidence="5 6">
    <name type="scientific">Chrysophaeum taylorii</name>
    <dbReference type="NCBI Taxonomy" id="2483200"/>
    <lineage>
        <taxon>Eukaryota</taxon>
        <taxon>Sar</taxon>
        <taxon>Stramenopiles</taxon>
        <taxon>Ochrophyta</taxon>
        <taxon>Pelagophyceae</taxon>
        <taxon>Pelagomonadales</taxon>
        <taxon>Pelagomonadaceae</taxon>
        <taxon>Chrysophaeum</taxon>
    </lineage>
</organism>
<gene>
    <name evidence="5" type="ORF">CTAYLR_000004</name>
</gene>
<dbReference type="Gene3D" id="1.20.58.480">
    <property type="match status" value="1"/>
</dbReference>
<dbReference type="EMBL" id="JAQMWT010000314">
    <property type="protein sequence ID" value="KAJ8605491.1"/>
    <property type="molecule type" value="Genomic_DNA"/>
</dbReference>
<dbReference type="SUPFAM" id="SSF140959">
    <property type="entry name" value="Indolic compounds 2,3-dioxygenase-like"/>
    <property type="match status" value="1"/>
</dbReference>
<sequence>MVPYASEARQFLSQYGVSRERGFLLPDCDPLEAFPDERLAGWDRVASLLPGLCAAAGVERAVAELPPIDPEIIDAASTPALERLNLVVSFLAHALVWFDGGSAIPPILADPWIRVASRLGRPPILTYYSYNACNWRRLDRRKGIELGNVCRLLNFAGGLDEEWFSMVHVAIEAQAGVAIDACVRARIAARADDDRAVAAALGDLGATLRAMVATLNRMREGCDPYIYNRRVRIPMAGFTEMPYGDDERRTYLGETGAQSSVIPAIDAAIGLRCDDVGGVDGADALVPYLVTMRDYMPPRHAALIANLEQDDLDLRAFCRRRGGGGGWRKRKTASAFDDALSALVDFRALHLGLAHAYVRQWDDRTDDQVTGTGGTLFMPYLRAHRDATKQHAINDADLLF</sequence>
<comment type="caution">
    <text evidence="5">The sequence shown here is derived from an EMBL/GenBank/DDBJ whole genome shotgun (WGS) entry which is preliminary data.</text>
</comment>
<evidence type="ECO:0000256" key="4">
    <source>
        <dbReference type="PIRSR" id="PIRSR600898-1"/>
    </source>
</evidence>
<dbReference type="GO" id="GO:0046872">
    <property type="term" value="F:metal ion binding"/>
    <property type="evidence" value="ECO:0007669"/>
    <property type="project" value="UniProtKB-KW"/>
</dbReference>
<dbReference type="GO" id="GO:0020037">
    <property type="term" value="F:heme binding"/>
    <property type="evidence" value="ECO:0007669"/>
    <property type="project" value="InterPro"/>
</dbReference>
<dbReference type="InterPro" id="IPR037217">
    <property type="entry name" value="Trp/Indoleamine_2_3_dOase-like"/>
</dbReference>
<evidence type="ECO:0000256" key="3">
    <source>
        <dbReference type="ARBA" id="ARBA00023004"/>
    </source>
</evidence>
<comment type="similarity">
    <text evidence="1">Belongs to the indoleamine 2,3-dioxygenase family.</text>
</comment>
<keyword evidence="4" id="KW-0349">Heme</keyword>
<keyword evidence="2 4" id="KW-0479">Metal-binding</keyword>
<dbReference type="AlphaFoldDB" id="A0AAD7UGE4"/>
<evidence type="ECO:0000256" key="2">
    <source>
        <dbReference type="ARBA" id="ARBA00022723"/>
    </source>
</evidence>